<evidence type="ECO:0000256" key="7">
    <source>
        <dbReference type="ARBA" id="ARBA00023136"/>
    </source>
</evidence>
<comment type="similarity">
    <text evidence="8">Belongs to the anion channel-forming bestrophin (TC 1.A.46) family.</text>
</comment>
<protein>
    <submittedName>
        <fullName evidence="10">Bestrophin family protein</fullName>
    </submittedName>
</protein>
<organism evidence="10 11">
    <name type="scientific">Corallococcus caeni</name>
    <dbReference type="NCBI Taxonomy" id="3082388"/>
    <lineage>
        <taxon>Bacteria</taxon>
        <taxon>Pseudomonadati</taxon>
        <taxon>Myxococcota</taxon>
        <taxon>Myxococcia</taxon>
        <taxon>Myxococcales</taxon>
        <taxon>Cystobacterineae</taxon>
        <taxon>Myxococcaceae</taxon>
        <taxon>Corallococcus</taxon>
    </lineage>
</organism>
<evidence type="ECO:0000313" key="11">
    <source>
        <dbReference type="Proteomes" id="UP001342631"/>
    </source>
</evidence>
<evidence type="ECO:0000256" key="4">
    <source>
        <dbReference type="ARBA" id="ARBA00022692"/>
    </source>
</evidence>
<keyword evidence="6" id="KW-0406">Ion transport</keyword>
<keyword evidence="3" id="KW-1003">Cell membrane</keyword>
<evidence type="ECO:0000256" key="9">
    <source>
        <dbReference type="SAM" id="Phobius"/>
    </source>
</evidence>
<evidence type="ECO:0000256" key="5">
    <source>
        <dbReference type="ARBA" id="ARBA00022989"/>
    </source>
</evidence>
<name>A0ABQ6R3D4_9BACT</name>
<evidence type="ECO:0000256" key="8">
    <source>
        <dbReference type="ARBA" id="ARBA00034708"/>
    </source>
</evidence>
<dbReference type="PANTHER" id="PTHR33281">
    <property type="entry name" value="UPF0187 PROTEIN YNEE"/>
    <property type="match status" value="1"/>
</dbReference>
<dbReference type="Proteomes" id="UP001342631">
    <property type="component" value="Unassembled WGS sequence"/>
</dbReference>
<dbReference type="PANTHER" id="PTHR33281:SF19">
    <property type="entry name" value="VOLTAGE-DEPENDENT ANION CHANNEL-FORMING PROTEIN YNEE"/>
    <property type="match status" value="1"/>
</dbReference>
<dbReference type="EMBL" id="BTTX01000007">
    <property type="protein sequence ID" value="GMU09988.1"/>
    <property type="molecule type" value="Genomic_DNA"/>
</dbReference>
<sequence length="318" mass="35580">MVHETPLVIVRPRPGFFKLLFVVRGTILPRVLPHVLGVAALASLVVLTLKQGYLRLPVTSPAPLSLLGIALSIFLGFRNNACYDRWWEGRKQWGALIIEVRAFAHAAIALLDDGRAELPLTGRQAARRLVHRTIAFPYALAAHLRGHDAGEDIGRYVQESERSRILSSGNRPNALLREHQLELARLLREGRLSDITWGALNERVHAMMSVFTACERIRLTPLPFAYTVLLHRTAYLFCLMLPFGLAESMGWFTPVLTAMIAYTFFGLDLLSEELEEPFGQAPNDLPLLAMARTAEINLLEALGEPQPEPLRPKDFILP</sequence>
<evidence type="ECO:0000256" key="2">
    <source>
        <dbReference type="ARBA" id="ARBA00022448"/>
    </source>
</evidence>
<comment type="subcellular location">
    <subcellularLocation>
        <location evidence="1">Cell membrane</location>
        <topology evidence="1">Multi-pass membrane protein</topology>
    </subcellularLocation>
</comment>
<reference evidence="10 11" key="1">
    <citation type="journal article" date="2024" name="Arch. Microbiol.">
        <title>Corallococcus caeni sp. nov., a novel myxobacterium isolated from activated sludge.</title>
        <authorList>
            <person name="Tomita S."/>
            <person name="Nakai R."/>
            <person name="Kuroda K."/>
            <person name="Kurashita H."/>
            <person name="Hatamoto M."/>
            <person name="Yamaguchi T."/>
            <person name="Narihiro T."/>
        </authorList>
    </citation>
    <scope>NUCLEOTIDE SEQUENCE [LARGE SCALE GENOMIC DNA]</scope>
    <source>
        <strain evidence="10 11">NO1</strain>
    </source>
</reference>
<keyword evidence="11" id="KW-1185">Reference proteome</keyword>
<dbReference type="Pfam" id="PF25539">
    <property type="entry name" value="Bestrophin_2"/>
    <property type="match status" value="1"/>
</dbReference>
<evidence type="ECO:0000256" key="1">
    <source>
        <dbReference type="ARBA" id="ARBA00004651"/>
    </source>
</evidence>
<dbReference type="InterPro" id="IPR044669">
    <property type="entry name" value="YneE/VCCN1/2-like"/>
</dbReference>
<keyword evidence="2" id="KW-0813">Transport</keyword>
<accession>A0ABQ6R3D4</accession>
<feature type="transmembrane region" description="Helical" evidence="9">
    <location>
        <begin position="61"/>
        <end position="81"/>
    </location>
</feature>
<comment type="caution">
    <text evidence="10">The sequence shown here is derived from an EMBL/GenBank/DDBJ whole genome shotgun (WGS) entry which is preliminary data.</text>
</comment>
<gene>
    <name evidence="10" type="ORF">ASNO1_62420</name>
</gene>
<evidence type="ECO:0000256" key="3">
    <source>
        <dbReference type="ARBA" id="ARBA00022475"/>
    </source>
</evidence>
<proteinExistence type="inferred from homology"/>
<evidence type="ECO:0000256" key="6">
    <source>
        <dbReference type="ARBA" id="ARBA00023065"/>
    </source>
</evidence>
<keyword evidence="5 9" id="KW-1133">Transmembrane helix</keyword>
<keyword evidence="7 9" id="KW-0472">Membrane</keyword>
<feature type="transmembrane region" description="Helical" evidence="9">
    <location>
        <begin position="31"/>
        <end position="49"/>
    </location>
</feature>
<keyword evidence="4 9" id="KW-0812">Transmembrane</keyword>
<evidence type="ECO:0000313" key="10">
    <source>
        <dbReference type="EMBL" id="GMU09988.1"/>
    </source>
</evidence>